<gene>
    <name evidence="1" type="ORF">scyTo_0011914</name>
</gene>
<comment type="caution">
    <text evidence="1">The sequence shown here is derived from an EMBL/GenBank/DDBJ whole genome shotgun (WGS) entry which is preliminary data.</text>
</comment>
<evidence type="ECO:0000313" key="2">
    <source>
        <dbReference type="Proteomes" id="UP000288216"/>
    </source>
</evidence>
<organism evidence="1 2">
    <name type="scientific">Scyliorhinus torazame</name>
    <name type="common">Cloudy catshark</name>
    <name type="synonym">Catulus torazame</name>
    <dbReference type="NCBI Taxonomy" id="75743"/>
    <lineage>
        <taxon>Eukaryota</taxon>
        <taxon>Metazoa</taxon>
        <taxon>Chordata</taxon>
        <taxon>Craniata</taxon>
        <taxon>Vertebrata</taxon>
        <taxon>Chondrichthyes</taxon>
        <taxon>Elasmobranchii</taxon>
        <taxon>Galeomorphii</taxon>
        <taxon>Galeoidea</taxon>
        <taxon>Carcharhiniformes</taxon>
        <taxon>Scyliorhinidae</taxon>
        <taxon>Scyliorhinus</taxon>
    </lineage>
</organism>
<reference evidence="1 2" key="1">
    <citation type="journal article" date="2018" name="Nat. Ecol. Evol.">
        <title>Shark genomes provide insights into elasmobranch evolution and the origin of vertebrates.</title>
        <authorList>
            <person name="Hara Y"/>
            <person name="Yamaguchi K"/>
            <person name="Onimaru K"/>
            <person name="Kadota M"/>
            <person name="Koyanagi M"/>
            <person name="Keeley SD"/>
            <person name="Tatsumi K"/>
            <person name="Tanaka K"/>
            <person name="Motone F"/>
            <person name="Kageyama Y"/>
            <person name="Nozu R"/>
            <person name="Adachi N"/>
            <person name="Nishimura O"/>
            <person name="Nakagawa R"/>
            <person name="Tanegashima C"/>
            <person name="Kiyatake I"/>
            <person name="Matsumoto R"/>
            <person name="Murakumo K"/>
            <person name="Nishida K"/>
            <person name="Terakita A"/>
            <person name="Kuratani S"/>
            <person name="Sato K"/>
            <person name="Hyodo S Kuraku.S."/>
        </authorList>
    </citation>
    <scope>NUCLEOTIDE SEQUENCE [LARGE SCALE GENOMIC DNA]</scope>
</reference>
<dbReference type="AlphaFoldDB" id="A0A401NY25"/>
<protein>
    <submittedName>
        <fullName evidence="1">Uncharacterized protein</fullName>
    </submittedName>
</protein>
<keyword evidence="2" id="KW-1185">Reference proteome</keyword>
<evidence type="ECO:0000313" key="1">
    <source>
        <dbReference type="EMBL" id="GCB65792.1"/>
    </source>
</evidence>
<accession>A0A401NY25</accession>
<dbReference type="EMBL" id="BFAA01005598">
    <property type="protein sequence ID" value="GCB65792.1"/>
    <property type="molecule type" value="Genomic_DNA"/>
</dbReference>
<sequence>MSHSHTQTHVFRMQRQRQEDLFLRAEKKREVRLVEIAEEVGSQEITPTTWIQWCKHIRNFIQSSKILQGNLCQVM</sequence>
<dbReference type="Proteomes" id="UP000288216">
    <property type="component" value="Unassembled WGS sequence"/>
</dbReference>
<name>A0A401NY25_SCYTO</name>
<proteinExistence type="predicted"/>